<proteinExistence type="predicted"/>
<organism evidence="2 3">
    <name type="scientific">Dyadobacter endophyticus</name>
    <dbReference type="NCBI Taxonomy" id="1749036"/>
    <lineage>
        <taxon>Bacteria</taxon>
        <taxon>Pseudomonadati</taxon>
        <taxon>Bacteroidota</taxon>
        <taxon>Cytophagia</taxon>
        <taxon>Cytophagales</taxon>
        <taxon>Spirosomataceae</taxon>
        <taxon>Dyadobacter</taxon>
    </lineage>
</organism>
<keyword evidence="3" id="KW-1185">Reference proteome</keyword>
<feature type="chain" id="PRO_5047164397" evidence="1">
    <location>
        <begin position="28"/>
        <end position="463"/>
    </location>
</feature>
<accession>A0ABQ1ZAE7</accession>
<comment type="caution">
    <text evidence="2">The sequence shown here is derived from an EMBL/GenBank/DDBJ whole genome shotgun (WGS) entry which is preliminary data.</text>
</comment>
<name>A0ABQ1ZAE7_9BACT</name>
<feature type="signal peptide" evidence="1">
    <location>
        <begin position="1"/>
        <end position="27"/>
    </location>
</feature>
<keyword evidence="1" id="KW-0732">Signal</keyword>
<sequence>MTHQPDVAVKRLLLLLSASLIFFLACHKEQKDATEPQPEEIKVTPLTDPAFIQYIEVAGAEKITFDSTLDAYQITLESGHKADEIGIQFKLYPGTYLNWSNTSSNTLVDFTFKNKPPLRLEITTAFGQTKTYEFYVKHPGQLKAALETNDDFQLTSASGFGLSCDLITGIGTVPESPGAEAKLTAVLTDASTGKQIVGNTWLNSIYFENVSQFEKSTQLSVVLRYGDKTFELTKNRKLLPLRSLVYLFGDYPLFSAAPLNKKIPISGARFSPKAIYKVTVQSDFLLNSVTIPATFSDSASLSCTLPSGIPDGSYNISIFENDTLVKSLVRVIARNEKENAVGQIWTSQNEYFINSLPYYNARRITAERGQVIYVNPFPGVLGRMYSPFDPNLTLPDLQLKNAGNSITLKAVTKADPSFADGTFRIYYGQYTLPTDLAPGSYEARLSYPDKSVSMPYWNKIEVR</sequence>
<dbReference type="Proteomes" id="UP000600214">
    <property type="component" value="Unassembled WGS sequence"/>
</dbReference>
<reference evidence="3" key="1">
    <citation type="journal article" date="2019" name="Int. J. Syst. Evol. Microbiol.">
        <title>The Global Catalogue of Microorganisms (GCM) 10K type strain sequencing project: providing services to taxonomists for standard genome sequencing and annotation.</title>
        <authorList>
            <consortium name="The Broad Institute Genomics Platform"/>
            <consortium name="The Broad Institute Genome Sequencing Center for Infectious Disease"/>
            <person name="Wu L."/>
            <person name="Ma J."/>
        </authorList>
    </citation>
    <scope>NUCLEOTIDE SEQUENCE [LARGE SCALE GENOMIC DNA]</scope>
    <source>
        <strain evidence="3">CGMCC 1.15288</strain>
    </source>
</reference>
<dbReference type="EMBL" id="BMIA01000008">
    <property type="protein sequence ID" value="GGH55493.1"/>
    <property type="molecule type" value="Genomic_DNA"/>
</dbReference>
<evidence type="ECO:0000256" key="1">
    <source>
        <dbReference type="SAM" id="SignalP"/>
    </source>
</evidence>
<gene>
    <name evidence="2" type="ORF">GCM10007423_63090</name>
</gene>
<protein>
    <submittedName>
        <fullName evidence="2">Uncharacterized protein</fullName>
    </submittedName>
</protein>
<evidence type="ECO:0000313" key="2">
    <source>
        <dbReference type="EMBL" id="GGH55493.1"/>
    </source>
</evidence>
<evidence type="ECO:0000313" key="3">
    <source>
        <dbReference type="Proteomes" id="UP000600214"/>
    </source>
</evidence>